<dbReference type="InterPro" id="IPR032272">
    <property type="entry name" value="DUF4834"/>
</dbReference>
<name>A0ABW4ZIJ8_9SPHI</name>
<keyword evidence="2" id="KW-0812">Transmembrane</keyword>
<accession>A0ABW4ZIJ8</accession>
<protein>
    <submittedName>
        <fullName evidence="3">DUF4834 family protein</fullName>
    </submittedName>
</protein>
<feature type="compositionally biased region" description="Basic and acidic residues" evidence="1">
    <location>
        <begin position="63"/>
        <end position="85"/>
    </location>
</feature>
<keyword evidence="2" id="KW-0472">Membrane</keyword>
<evidence type="ECO:0000256" key="1">
    <source>
        <dbReference type="SAM" id="MobiDB-lite"/>
    </source>
</evidence>
<feature type="transmembrane region" description="Helical" evidence="2">
    <location>
        <begin position="6"/>
        <end position="25"/>
    </location>
</feature>
<dbReference type="Proteomes" id="UP001597387">
    <property type="component" value="Unassembled WGS sequence"/>
</dbReference>
<gene>
    <name evidence="3" type="ORF">ACFSJU_05500</name>
</gene>
<dbReference type="EMBL" id="JBHUHZ010000001">
    <property type="protein sequence ID" value="MFD2161839.1"/>
    <property type="molecule type" value="Genomic_DNA"/>
</dbReference>
<evidence type="ECO:0000313" key="3">
    <source>
        <dbReference type="EMBL" id="MFD2161839.1"/>
    </source>
</evidence>
<dbReference type="RefSeq" id="WP_369414766.1">
    <property type="nucleotide sequence ID" value="NZ_JAFMZO010000001.1"/>
</dbReference>
<dbReference type="Pfam" id="PF16118">
    <property type="entry name" value="DUF4834"/>
    <property type="match status" value="1"/>
</dbReference>
<evidence type="ECO:0000313" key="4">
    <source>
        <dbReference type="Proteomes" id="UP001597387"/>
    </source>
</evidence>
<keyword evidence="4" id="KW-1185">Reference proteome</keyword>
<sequence>MPLLKFLIITILVLWLIRMIARLLLPLLFKKMVSKVQEQVNNQYRQQESPRRPTGKLSVDYVPPKDKEARAADKAGDFIDFEELK</sequence>
<reference evidence="4" key="1">
    <citation type="journal article" date="2019" name="Int. J. Syst. Evol. Microbiol.">
        <title>The Global Catalogue of Microorganisms (GCM) 10K type strain sequencing project: providing services to taxonomists for standard genome sequencing and annotation.</title>
        <authorList>
            <consortium name="The Broad Institute Genomics Platform"/>
            <consortium name="The Broad Institute Genome Sequencing Center for Infectious Disease"/>
            <person name="Wu L."/>
            <person name="Ma J."/>
        </authorList>
    </citation>
    <scope>NUCLEOTIDE SEQUENCE [LARGE SCALE GENOMIC DNA]</scope>
    <source>
        <strain evidence="4">KCTC 42217</strain>
    </source>
</reference>
<evidence type="ECO:0000256" key="2">
    <source>
        <dbReference type="SAM" id="Phobius"/>
    </source>
</evidence>
<proteinExistence type="predicted"/>
<comment type="caution">
    <text evidence="3">The sequence shown here is derived from an EMBL/GenBank/DDBJ whole genome shotgun (WGS) entry which is preliminary data.</text>
</comment>
<feature type="region of interest" description="Disordered" evidence="1">
    <location>
        <begin position="42"/>
        <end position="85"/>
    </location>
</feature>
<organism evidence="3 4">
    <name type="scientific">Paradesertivirga mongoliensis</name>
    <dbReference type="NCBI Taxonomy" id="2100740"/>
    <lineage>
        <taxon>Bacteria</taxon>
        <taxon>Pseudomonadati</taxon>
        <taxon>Bacteroidota</taxon>
        <taxon>Sphingobacteriia</taxon>
        <taxon>Sphingobacteriales</taxon>
        <taxon>Sphingobacteriaceae</taxon>
        <taxon>Paradesertivirga</taxon>
    </lineage>
</organism>
<keyword evidence="2" id="KW-1133">Transmembrane helix</keyword>